<dbReference type="AlphaFoldDB" id="A0A5B9MS69"/>
<keyword evidence="2" id="KW-1185">Reference proteome</keyword>
<dbReference type="RefSeq" id="WP_147870923.1">
    <property type="nucleotide sequence ID" value="NZ_CP036264.1"/>
</dbReference>
<evidence type="ECO:0000313" key="1">
    <source>
        <dbReference type="EMBL" id="QEG01908.1"/>
    </source>
</evidence>
<proteinExistence type="predicted"/>
<evidence type="ECO:0000313" key="2">
    <source>
        <dbReference type="Proteomes" id="UP000321353"/>
    </source>
</evidence>
<dbReference type="Proteomes" id="UP000321353">
    <property type="component" value="Chromosome"/>
</dbReference>
<accession>A0A5B9MS69</accession>
<gene>
    <name evidence="1" type="ORF">Mal15_59890</name>
</gene>
<organism evidence="1 2">
    <name type="scientific">Stieleria maiorica</name>
    <dbReference type="NCBI Taxonomy" id="2795974"/>
    <lineage>
        <taxon>Bacteria</taxon>
        <taxon>Pseudomonadati</taxon>
        <taxon>Planctomycetota</taxon>
        <taxon>Planctomycetia</taxon>
        <taxon>Pirellulales</taxon>
        <taxon>Pirellulaceae</taxon>
        <taxon>Stieleria</taxon>
    </lineage>
</organism>
<sequence length="344" mass="38932">MSVYHPSKLVIRCAWWLALSLIGPCAGVCDHPFNLQEIASTQTDRIESVESIEIRYSDQRWSLQKQNRGNPVVEAVHYIWTPRHSNLFRQSVAGSLHDHPLHPGMPIMREYGGVISKHWPSFRKLEYQLSDKQHQGLSVEYFEQLGVWPYPDRPATRPDYFFPSVLIVGQARLATATERVDGFECVVIDRETEGVDRIWLDPALGFMPRRRLMERSRVPTRQDSRMEVSFRDYRDIGSGLSLPFQIRSRQLRRLSEPAGEFGVIGEASVSVEEIQLNQVKATALSLPVLLPGTVVEHADSDRRHVVAGGERLLVEATERAIEVFDWPHAGGNRAGESAAETTGN</sequence>
<protein>
    <submittedName>
        <fullName evidence="1">Uncharacterized protein</fullName>
    </submittedName>
</protein>
<reference evidence="1 2" key="1">
    <citation type="submission" date="2019-02" db="EMBL/GenBank/DDBJ databases">
        <title>Planctomycetal bacteria perform biofilm scaping via a novel small molecule.</title>
        <authorList>
            <person name="Jeske O."/>
            <person name="Boedeker C."/>
            <person name="Wiegand S."/>
            <person name="Breitling P."/>
            <person name="Kallscheuer N."/>
            <person name="Jogler M."/>
            <person name="Rohde M."/>
            <person name="Petersen J."/>
            <person name="Medema M.H."/>
            <person name="Surup F."/>
            <person name="Jogler C."/>
        </authorList>
    </citation>
    <scope>NUCLEOTIDE SEQUENCE [LARGE SCALE GENOMIC DNA]</scope>
    <source>
        <strain evidence="1 2">Mal15</strain>
    </source>
</reference>
<dbReference type="EMBL" id="CP036264">
    <property type="protein sequence ID" value="QEG01908.1"/>
    <property type="molecule type" value="Genomic_DNA"/>
</dbReference>
<name>A0A5B9MS69_9BACT</name>
<dbReference type="KEGG" id="smam:Mal15_59890"/>